<name>A0A6N8GN17_9MICC</name>
<organism evidence="2 3">
    <name type="scientific">Kocuria sediminis</name>
    <dbReference type="NCBI Taxonomy" id="1038857"/>
    <lineage>
        <taxon>Bacteria</taxon>
        <taxon>Bacillati</taxon>
        <taxon>Actinomycetota</taxon>
        <taxon>Actinomycetes</taxon>
        <taxon>Micrococcales</taxon>
        <taxon>Micrococcaceae</taxon>
        <taxon>Kocuria</taxon>
    </lineage>
</organism>
<evidence type="ECO:0000259" key="1">
    <source>
        <dbReference type="Pfam" id="PF13460"/>
    </source>
</evidence>
<dbReference type="PANTHER" id="PTHR43355">
    <property type="entry name" value="FLAVIN REDUCTASE (NADPH)"/>
    <property type="match status" value="1"/>
</dbReference>
<accession>A0A6N8GN17</accession>
<gene>
    <name evidence="2" type="ORF">GMA12_03385</name>
</gene>
<dbReference type="InterPro" id="IPR051606">
    <property type="entry name" value="Polyketide_Oxido-like"/>
</dbReference>
<dbReference type="Proteomes" id="UP000436989">
    <property type="component" value="Unassembled WGS sequence"/>
</dbReference>
<reference evidence="2 3" key="1">
    <citation type="submission" date="2019-12" db="EMBL/GenBank/DDBJ databases">
        <authorList>
            <person name="Shi Y."/>
        </authorList>
    </citation>
    <scope>NUCLEOTIDE SEQUENCE [LARGE SCALE GENOMIC DNA]</scope>
    <source>
        <strain evidence="2 3">JCM 17929</strain>
    </source>
</reference>
<comment type="caution">
    <text evidence="2">The sequence shown here is derived from an EMBL/GenBank/DDBJ whole genome shotgun (WGS) entry which is preliminary data.</text>
</comment>
<dbReference type="RefSeq" id="WP_156267154.1">
    <property type="nucleotide sequence ID" value="NZ_WOGU01000002.1"/>
</dbReference>
<feature type="domain" description="NAD(P)-binding" evidence="1">
    <location>
        <begin position="7"/>
        <end position="192"/>
    </location>
</feature>
<dbReference type="AlphaFoldDB" id="A0A6N8GN17"/>
<dbReference type="InterPro" id="IPR016040">
    <property type="entry name" value="NAD(P)-bd_dom"/>
</dbReference>
<sequence>MNVTVLGASGRTGRLLVQELLRRGHRVTALVRDPSRAPEGTRVVVGDSRDGEALRAALAGADAVVSALGPSGKDADLHRETVALLAPALRAAGVRRYVGISGAGVTAAGDRKRLRDRAISTAMGWFAPSMVADKAAELAAWQDTGAEWTLVRPPRLLEGPATGRVEHDAHVSTRSTGMRRADLAVFLADVLDRGLYVRQAPFAATAGRRS</sequence>
<dbReference type="InterPro" id="IPR036291">
    <property type="entry name" value="NAD(P)-bd_dom_sf"/>
</dbReference>
<dbReference type="Gene3D" id="3.40.50.720">
    <property type="entry name" value="NAD(P)-binding Rossmann-like Domain"/>
    <property type="match status" value="1"/>
</dbReference>
<evidence type="ECO:0000313" key="2">
    <source>
        <dbReference type="EMBL" id="MUN62194.1"/>
    </source>
</evidence>
<dbReference type="PANTHER" id="PTHR43355:SF2">
    <property type="entry name" value="FLAVIN REDUCTASE (NADPH)"/>
    <property type="match status" value="1"/>
</dbReference>
<dbReference type="Pfam" id="PF13460">
    <property type="entry name" value="NAD_binding_10"/>
    <property type="match status" value="1"/>
</dbReference>
<dbReference type="GO" id="GO:0016646">
    <property type="term" value="F:oxidoreductase activity, acting on the CH-NH group of donors, NAD or NADP as acceptor"/>
    <property type="evidence" value="ECO:0007669"/>
    <property type="project" value="TreeGrafter"/>
</dbReference>
<protein>
    <submittedName>
        <fullName evidence="2">NAD(P)H-binding protein</fullName>
    </submittedName>
</protein>
<dbReference type="EMBL" id="WOGU01000002">
    <property type="protein sequence ID" value="MUN62194.1"/>
    <property type="molecule type" value="Genomic_DNA"/>
</dbReference>
<keyword evidence="3" id="KW-1185">Reference proteome</keyword>
<proteinExistence type="predicted"/>
<evidence type="ECO:0000313" key="3">
    <source>
        <dbReference type="Proteomes" id="UP000436989"/>
    </source>
</evidence>
<dbReference type="SUPFAM" id="SSF51735">
    <property type="entry name" value="NAD(P)-binding Rossmann-fold domains"/>
    <property type="match status" value="1"/>
</dbReference>